<comment type="caution">
    <text evidence="2">The sequence shown here is derived from an EMBL/GenBank/DDBJ whole genome shotgun (WGS) entry which is preliminary data.</text>
</comment>
<accession>A0A8S1DIV3</accession>
<feature type="compositionally biased region" description="Basic and acidic residues" evidence="1">
    <location>
        <begin position="564"/>
        <end position="583"/>
    </location>
</feature>
<evidence type="ECO:0000313" key="3">
    <source>
        <dbReference type="Proteomes" id="UP000494165"/>
    </source>
</evidence>
<evidence type="ECO:0000313" key="2">
    <source>
        <dbReference type="EMBL" id="CAB3383623.1"/>
    </source>
</evidence>
<feature type="compositionally biased region" description="Basic and acidic residues" evidence="1">
    <location>
        <begin position="104"/>
        <end position="121"/>
    </location>
</feature>
<dbReference type="OrthoDB" id="25002at2759"/>
<dbReference type="PANTHER" id="PTHR45691:SF18">
    <property type="entry name" value="FH2 DOMAIN-CONTAINING 1"/>
    <property type="match status" value="1"/>
</dbReference>
<feature type="compositionally biased region" description="Basic and acidic residues" evidence="1">
    <location>
        <begin position="466"/>
        <end position="476"/>
    </location>
</feature>
<name>A0A8S1DIV3_9INSE</name>
<dbReference type="SUPFAM" id="SSF47954">
    <property type="entry name" value="Cyclin-like"/>
    <property type="match status" value="1"/>
</dbReference>
<feature type="compositionally biased region" description="Basic and acidic residues" evidence="1">
    <location>
        <begin position="152"/>
        <end position="163"/>
    </location>
</feature>
<dbReference type="PANTHER" id="PTHR45691">
    <property type="entry name" value="PROTEIN DIAPHANOUS"/>
    <property type="match status" value="1"/>
</dbReference>
<feature type="compositionally biased region" description="Basic residues" evidence="1">
    <location>
        <begin position="456"/>
        <end position="465"/>
    </location>
</feature>
<feature type="compositionally biased region" description="Basic and acidic residues" evidence="1">
    <location>
        <begin position="486"/>
        <end position="495"/>
    </location>
</feature>
<organism evidence="2 3">
    <name type="scientific">Cloeon dipterum</name>
    <dbReference type="NCBI Taxonomy" id="197152"/>
    <lineage>
        <taxon>Eukaryota</taxon>
        <taxon>Metazoa</taxon>
        <taxon>Ecdysozoa</taxon>
        <taxon>Arthropoda</taxon>
        <taxon>Hexapoda</taxon>
        <taxon>Insecta</taxon>
        <taxon>Pterygota</taxon>
        <taxon>Palaeoptera</taxon>
        <taxon>Ephemeroptera</taxon>
        <taxon>Pisciforma</taxon>
        <taxon>Baetidae</taxon>
        <taxon>Cloeon</taxon>
    </lineage>
</organism>
<feature type="region of interest" description="Disordered" evidence="1">
    <location>
        <begin position="302"/>
        <end position="321"/>
    </location>
</feature>
<feature type="region of interest" description="Disordered" evidence="1">
    <location>
        <begin position="85"/>
        <end position="291"/>
    </location>
</feature>
<dbReference type="InterPro" id="IPR036915">
    <property type="entry name" value="Cyclin-like_sf"/>
</dbReference>
<evidence type="ECO:0000256" key="1">
    <source>
        <dbReference type="SAM" id="MobiDB-lite"/>
    </source>
</evidence>
<dbReference type="Proteomes" id="UP000494165">
    <property type="component" value="Unassembled WGS sequence"/>
</dbReference>
<feature type="compositionally biased region" description="Pro residues" evidence="1">
    <location>
        <begin position="646"/>
        <end position="679"/>
    </location>
</feature>
<evidence type="ECO:0008006" key="4">
    <source>
        <dbReference type="Google" id="ProtNLM"/>
    </source>
</evidence>
<dbReference type="AlphaFoldDB" id="A0A8S1DIV3"/>
<feature type="compositionally biased region" description="Polar residues" evidence="1">
    <location>
        <begin position="312"/>
        <end position="321"/>
    </location>
</feature>
<feature type="region of interest" description="Disordered" evidence="1">
    <location>
        <begin position="446"/>
        <end position="549"/>
    </location>
</feature>
<reference evidence="2 3" key="1">
    <citation type="submission" date="2020-04" db="EMBL/GenBank/DDBJ databases">
        <authorList>
            <person name="Alioto T."/>
            <person name="Alioto T."/>
            <person name="Gomez Garrido J."/>
        </authorList>
    </citation>
    <scope>NUCLEOTIDE SEQUENCE [LARGE SCALE GENOMIC DNA]</scope>
</reference>
<dbReference type="GO" id="GO:0030041">
    <property type="term" value="P:actin filament polymerization"/>
    <property type="evidence" value="ECO:0007669"/>
    <property type="project" value="TreeGrafter"/>
</dbReference>
<dbReference type="Pfam" id="PF21797">
    <property type="entry name" value="CycT2-like_C"/>
    <property type="match status" value="1"/>
</dbReference>
<proteinExistence type="predicted"/>
<dbReference type="InterPro" id="IPR051412">
    <property type="entry name" value="Formin_Homology_Diaphanous_sf"/>
</dbReference>
<dbReference type="GO" id="GO:0005884">
    <property type="term" value="C:actin filament"/>
    <property type="evidence" value="ECO:0007669"/>
    <property type="project" value="TreeGrafter"/>
</dbReference>
<feature type="compositionally biased region" description="Basic residues" evidence="1">
    <location>
        <begin position="599"/>
        <end position="609"/>
    </location>
</feature>
<feature type="region of interest" description="Disordered" evidence="1">
    <location>
        <begin position="564"/>
        <end position="679"/>
    </location>
</feature>
<sequence>MCLQHPPSVVACLCIHLASKWSNWEIPVSHEGNPWHHYVDPNVTPELMENLTTEFLHIIDKCPSRLKRMSKDKTEDNLMFGSLEDYEKRSGDNGSSSSSTAARPDAKFDDQRKLNDRRPREAAAGSSKDLQGPRPSTPSGAALSSSHHHNQPRRDVQAQKRDYAGVPKPASAIPSGRPDGQVARNRDELSQSMQNRPHHNMKRPREGGNGPADPMVPQAKKCRDAVPPIPDFSKREVVGEFDALRMGGAKKQPEPLMKMPPQPAPQQKHSMPKPTSSRNPEPSHYAHNPDKAMRPKVDFASSHIFSPEGGNQEESSVPNDVTFSMEPPADGSPKVPDLIEIIATHYSSPDTRSKELDLTSVQIPEIFDGKIYDMALGACVPIIEAPSVPLTPGKDTSARPVEKIKTEMTTLLGESSAVPSPIAPVKVEHQTSIFDPLDETPCATLPAEVLGSTERPHKKKKKEKHGKKDKERSKEEKKHKHKKKDKSKERHKSEESSEPSTSAMPAPPTTPLKMSIPKDKLESPLGSLKIKIPKARVKVEEPIAAPAQPPTVLPIKIKIGKELITECRLSDSSDTRKRQDGNSRGRSHKSNGHQDVRKVRGGHSGRARGRFSQLPQFQQHHFYAYPPPPPPAPFSNLFRHPDYSQIPPPMSMPNLQQPPPPPLPSDPPPEAPPPPPPAE</sequence>
<protein>
    <recommendedName>
        <fullName evidence="4">Cyclin-T</fullName>
    </recommendedName>
</protein>
<keyword evidence="3" id="KW-1185">Reference proteome</keyword>
<dbReference type="Gene3D" id="1.10.472.10">
    <property type="entry name" value="Cyclin-like"/>
    <property type="match status" value="1"/>
</dbReference>
<dbReference type="EMBL" id="CADEPI010000317">
    <property type="protein sequence ID" value="CAB3383623.1"/>
    <property type="molecule type" value="Genomic_DNA"/>
</dbReference>
<gene>
    <name evidence="2" type="ORF">CLODIP_2_CD08326</name>
</gene>